<gene>
    <name evidence="2" type="ORF">JF922_18050</name>
</gene>
<evidence type="ECO:0000313" key="2">
    <source>
        <dbReference type="EMBL" id="MBJ7599966.1"/>
    </source>
</evidence>
<dbReference type="Proteomes" id="UP000612893">
    <property type="component" value="Unassembled WGS sequence"/>
</dbReference>
<accession>A0A934K1Q7</accession>
<dbReference type="CDD" id="cd00885">
    <property type="entry name" value="cinA"/>
    <property type="match status" value="1"/>
</dbReference>
<feature type="domain" description="MoaB/Mog" evidence="1">
    <location>
        <begin position="4"/>
        <end position="181"/>
    </location>
</feature>
<dbReference type="PANTHER" id="PTHR13939:SF0">
    <property type="entry name" value="NMN AMIDOHYDROLASE-LIKE PROTEIN YFAY"/>
    <property type="match status" value="1"/>
</dbReference>
<dbReference type="Pfam" id="PF24102">
    <property type="entry name" value="FLAD1_M"/>
    <property type="match status" value="1"/>
</dbReference>
<evidence type="ECO:0000259" key="1">
    <source>
        <dbReference type="SMART" id="SM00852"/>
    </source>
</evidence>
<dbReference type="Pfam" id="PF00994">
    <property type="entry name" value="MoCF_biosynth"/>
    <property type="match status" value="1"/>
</dbReference>
<dbReference type="InterPro" id="IPR036425">
    <property type="entry name" value="MoaB/Mog-like_dom_sf"/>
</dbReference>
<sequence length="259" mass="28628">MASSVIAVGDEVLAGFQLDTNSHWLAERLRLLGFPVKRITVVKDRQADIVEQIRRDLADPEVEDVFCSGGLGPTPDDRTFEAVAAALRRGLITWQPVLEKIERRVLRLHEAGLIDSAQVSEGNFRMARIPADPGHVFRNSRGMAPGVVYPVDGRRLFVLPGVPAEIRGIFTEELEPQFLAGRSGAVVHELRFVFAVEARFYPVMRELEASHPDVSVGSYPHFETKELVLRFLGEDPARVAEAVDVLRARVAIMGITPSG</sequence>
<organism evidence="2 3">
    <name type="scientific">Candidatus Nephthysia bennettiae</name>
    <dbReference type="NCBI Taxonomy" id="3127016"/>
    <lineage>
        <taxon>Bacteria</taxon>
        <taxon>Bacillati</taxon>
        <taxon>Candidatus Dormiibacterota</taxon>
        <taxon>Candidatus Dormibacteria</taxon>
        <taxon>Candidatus Dormibacterales</taxon>
        <taxon>Candidatus Dormibacteraceae</taxon>
        <taxon>Candidatus Nephthysia</taxon>
    </lineage>
</organism>
<dbReference type="InterPro" id="IPR056596">
    <property type="entry name" value="FLAD1_M"/>
</dbReference>
<dbReference type="SMART" id="SM00852">
    <property type="entry name" value="MoCF_biosynth"/>
    <property type="match status" value="1"/>
</dbReference>
<dbReference type="PANTHER" id="PTHR13939">
    <property type="entry name" value="NICOTINAMIDE-NUCLEOTIDE AMIDOHYDROLASE PNCC"/>
    <property type="match status" value="1"/>
</dbReference>
<dbReference type="RefSeq" id="WP_338203627.1">
    <property type="nucleotide sequence ID" value="NZ_JAEKNR010000178.1"/>
</dbReference>
<dbReference type="InterPro" id="IPR001453">
    <property type="entry name" value="MoaB/Mog_dom"/>
</dbReference>
<protein>
    <submittedName>
        <fullName evidence="2">Competence/damage-inducible protein A</fullName>
    </submittedName>
</protein>
<evidence type="ECO:0000313" key="3">
    <source>
        <dbReference type="Proteomes" id="UP000612893"/>
    </source>
</evidence>
<proteinExistence type="predicted"/>
<comment type="caution">
    <text evidence="2">The sequence shown here is derived from an EMBL/GenBank/DDBJ whole genome shotgun (WGS) entry which is preliminary data.</text>
</comment>
<reference evidence="2" key="1">
    <citation type="submission" date="2020-10" db="EMBL/GenBank/DDBJ databases">
        <title>Ca. Dormibacterota MAGs.</title>
        <authorList>
            <person name="Montgomery K."/>
        </authorList>
    </citation>
    <scope>NUCLEOTIDE SEQUENCE [LARGE SCALE GENOMIC DNA]</scope>
    <source>
        <strain evidence="2">SC8812_S17_10</strain>
    </source>
</reference>
<keyword evidence="3" id="KW-1185">Reference proteome</keyword>
<name>A0A934K1Q7_9BACT</name>
<dbReference type="Gene3D" id="3.40.980.10">
    <property type="entry name" value="MoaB/Mog-like domain"/>
    <property type="match status" value="1"/>
</dbReference>
<dbReference type="InterPro" id="IPR050101">
    <property type="entry name" value="CinA"/>
</dbReference>
<dbReference type="EMBL" id="JAEKNR010000178">
    <property type="protein sequence ID" value="MBJ7599966.1"/>
    <property type="molecule type" value="Genomic_DNA"/>
</dbReference>
<dbReference type="AlphaFoldDB" id="A0A934K1Q7"/>
<dbReference type="SUPFAM" id="SSF53218">
    <property type="entry name" value="Molybdenum cofactor biosynthesis proteins"/>
    <property type="match status" value="1"/>
</dbReference>